<protein>
    <recommendedName>
        <fullName evidence="2">FHA domain-containing protein</fullName>
    </recommendedName>
</protein>
<dbReference type="SUPFAM" id="SSF49879">
    <property type="entry name" value="SMAD/FHA domain"/>
    <property type="match status" value="1"/>
</dbReference>
<keyword evidence="4" id="KW-1185">Reference proteome</keyword>
<dbReference type="VEuPathDB" id="FungiDB:AeMF1_015764"/>
<feature type="domain" description="FHA" evidence="2">
    <location>
        <begin position="23"/>
        <end position="83"/>
    </location>
</feature>
<dbReference type="PROSITE" id="PS50006">
    <property type="entry name" value="FHA_DOMAIN"/>
    <property type="match status" value="1"/>
</dbReference>
<comment type="caution">
    <text evidence="3">The sequence shown here is derived from an EMBL/GenBank/DDBJ whole genome shotgun (WGS) entry which is preliminary data.</text>
</comment>
<dbReference type="EMBL" id="VJMJ01000267">
    <property type="protein sequence ID" value="KAF0724576.1"/>
    <property type="molecule type" value="Genomic_DNA"/>
</dbReference>
<dbReference type="AlphaFoldDB" id="A0A6G0WBD1"/>
<evidence type="ECO:0000313" key="4">
    <source>
        <dbReference type="Proteomes" id="UP000481153"/>
    </source>
</evidence>
<reference evidence="3 4" key="1">
    <citation type="submission" date="2019-07" db="EMBL/GenBank/DDBJ databases">
        <title>Genomics analysis of Aphanomyces spp. identifies a new class of oomycete effector associated with host adaptation.</title>
        <authorList>
            <person name="Gaulin E."/>
        </authorList>
    </citation>
    <scope>NUCLEOTIDE SEQUENCE [LARGE SCALE GENOMIC DNA]</scope>
    <source>
        <strain evidence="3 4">ATCC 201684</strain>
    </source>
</reference>
<feature type="coiled-coil region" evidence="1">
    <location>
        <begin position="198"/>
        <end position="232"/>
    </location>
</feature>
<gene>
    <name evidence="3" type="ORF">Ae201684_016783</name>
</gene>
<keyword evidence="1" id="KW-0175">Coiled coil</keyword>
<evidence type="ECO:0000256" key="1">
    <source>
        <dbReference type="SAM" id="Coils"/>
    </source>
</evidence>
<dbReference type="SMART" id="SM00240">
    <property type="entry name" value="FHA"/>
    <property type="match status" value="1"/>
</dbReference>
<proteinExistence type="predicted"/>
<evidence type="ECO:0000259" key="2">
    <source>
        <dbReference type="PROSITE" id="PS50006"/>
    </source>
</evidence>
<dbReference type="Proteomes" id="UP000481153">
    <property type="component" value="Unassembled WGS sequence"/>
</dbReference>
<evidence type="ECO:0000313" key="3">
    <source>
        <dbReference type="EMBL" id="KAF0724576.1"/>
    </source>
</evidence>
<dbReference type="InterPro" id="IPR000253">
    <property type="entry name" value="FHA_dom"/>
</dbReference>
<dbReference type="Pfam" id="PF00498">
    <property type="entry name" value="FHA"/>
    <property type="match status" value="1"/>
</dbReference>
<dbReference type="InterPro" id="IPR008984">
    <property type="entry name" value="SMAD_FHA_dom_sf"/>
</dbReference>
<organism evidence="3 4">
    <name type="scientific">Aphanomyces euteiches</name>
    <dbReference type="NCBI Taxonomy" id="100861"/>
    <lineage>
        <taxon>Eukaryota</taxon>
        <taxon>Sar</taxon>
        <taxon>Stramenopiles</taxon>
        <taxon>Oomycota</taxon>
        <taxon>Saprolegniomycetes</taxon>
        <taxon>Saprolegniales</taxon>
        <taxon>Verrucalvaceae</taxon>
        <taxon>Aphanomyces</taxon>
    </lineage>
</organism>
<sequence>MEVILGPETGKSTTPVELGMATMAIGRSKKFVCGKANAPGLLLTLDLDVSSRHAQIEWNPRCAKICIQDCKSTNGTKVNDNLLPSMEPWPLTDCDTIGAGCSLIVYRVQSKCPQCENRSTKPVSPPQAIIFDEPQQNCVVCGDSLMGLGEMDRHAHVNQCLDVKKGAKKSSFGKQQIDLAVAMSRSIVDEHIENNVTKGLLERQILDIDAQIEKLQKKREKLVRALQKTERQSRKLVTSQILPPQAVVEWSVEAQLARLFPESKRQTRQPKTTAKSSALWTKSSTGPAADDSVYLVPCFHQYEQVPRYVSETFPEWRENLEFISLSSRSSLEAALDRLVAAKATLDRLDPKWLAFSFFEKRMRYLLDNGA</sequence>
<name>A0A6G0WBD1_9STRA</name>
<accession>A0A6G0WBD1</accession>
<dbReference type="Gene3D" id="2.60.200.20">
    <property type="match status" value="1"/>
</dbReference>